<keyword evidence="3" id="KW-1185">Reference proteome</keyword>
<gene>
    <name evidence="2" type="ORF">MELLADRAFT_94724</name>
    <name evidence="1" type="ORF">MELLADRAFT_94741</name>
</gene>
<dbReference type="KEGG" id="mlr:MELLADRAFT_94741"/>
<dbReference type="VEuPathDB" id="FungiDB:MELLADRAFT_94724"/>
<dbReference type="EMBL" id="GL883161">
    <property type="protein sequence ID" value="EGF99312.1"/>
    <property type="molecule type" value="Genomic_DNA"/>
</dbReference>
<dbReference type="KEGG" id="mlr:MELLADRAFT_94724"/>
<dbReference type="OrthoDB" id="2387577at2759"/>
<evidence type="ECO:0000313" key="1">
    <source>
        <dbReference type="EMBL" id="EGF99312.1"/>
    </source>
</evidence>
<protein>
    <submittedName>
        <fullName evidence="2">Uncharacterized protein</fullName>
    </submittedName>
</protein>
<evidence type="ECO:0000313" key="3">
    <source>
        <dbReference type="Proteomes" id="UP000001072"/>
    </source>
</evidence>
<dbReference type="RefSeq" id="XP_007417442.1">
    <property type="nucleotide sequence ID" value="XM_007417380.1"/>
</dbReference>
<accession>F4S7Q6</accession>
<sequence>MFARRKAVKQSCQRRYDQIPSESASGCPEVVPVRFQKIHQRPNKPCPMSQSFSLSYGSILPTSLIYIILLTRGCSP</sequence>
<dbReference type="HOGENOM" id="CLU_2655015_0_0_1"/>
<name>F4S7Q6_MELLP</name>
<dbReference type="GeneID" id="18936993"/>
<dbReference type="Proteomes" id="UP000001072">
    <property type="component" value="Unassembled WGS sequence"/>
</dbReference>
<reference evidence="2" key="2">
    <citation type="submission" date="2011-04" db="EMBL/GenBank/DDBJ databases">
        <title>Obligate Biotrophy Features Unraveled by the Genomic Analysis of the Rust Fungi, Melampsora larici-populina and Puccinia graminis f. sp. tritici.</title>
        <authorList>
            <consortium name="US DOE Joint Genome Institute (JGI-PGF)"/>
            <person name="Duplessis S."/>
            <person name="Cuomo C."/>
            <person name="Lin Y.-C."/>
            <person name="Aerts A."/>
            <person name="Tisserant E."/>
            <person name="Veneault-Fourrey C."/>
            <person name="Joly D."/>
            <person name="Hacquard S."/>
            <person name="Amselem J."/>
            <person name="Cantarel B."/>
            <person name="Readman C."/>
            <person name="Coutinho P."/>
            <person name="Feau N."/>
            <person name="Field M."/>
            <person name="Frey P."/>
            <person name="Gelhaye E."/>
            <person name="Goldberg J."/>
            <person name="Grabherr M."/>
            <person name="Kodira C."/>
            <person name="Kohler A."/>
            <person name="Kues U."/>
            <person name="Lindquist E."/>
            <person name="Lucas S."/>
            <person name="Mago R."/>
            <person name="Mauceli E."/>
            <person name="Morin E."/>
            <person name="Murat C."/>
            <person name="Pangilinan J."/>
            <person name="Park R."/>
            <person name="Pearson M."/>
            <person name="Quesneville H."/>
            <person name="Rouhier N."/>
            <person name="Sakthikumar S."/>
            <person name="Salamov A."/>
            <person name="Schmutz J."/>
            <person name="Selles B."/>
            <person name="Shapiro H."/>
            <person name="Tangay P."/>
            <person name="Tuskan G."/>
            <person name="Henrissat B."/>
            <person name="Van de Peer Y."/>
            <person name="Rouze P."/>
            <person name="Schein J."/>
            <person name="Ellis J."/>
            <person name="Dodds P."/>
            <person name="Zhong S."/>
            <person name="Hamelin R."/>
            <person name="Grigoriev I."/>
            <person name="Szabo L."/>
            <person name="Martin F."/>
        </authorList>
    </citation>
    <scope>NUCLEOTIDE SEQUENCE</scope>
    <source>
        <strain evidence="2">98AG31</strain>
    </source>
</reference>
<organism evidence="3">
    <name type="scientific">Melampsora larici-populina (strain 98AG31 / pathotype 3-4-7)</name>
    <name type="common">Poplar leaf rust fungus</name>
    <dbReference type="NCBI Taxonomy" id="747676"/>
    <lineage>
        <taxon>Eukaryota</taxon>
        <taxon>Fungi</taxon>
        <taxon>Dikarya</taxon>
        <taxon>Basidiomycota</taxon>
        <taxon>Pucciniomycotina</taxon>
        <taxon>Pucciniomycetes</taxon>
        <taxon>Pucciniales</taxon>
        <taxon>Melampsoraceae</taxon>
        <taxon>Melampsora</taxon>
    </lineage>
</organism>
<proteinExistence type="predicted"/>
<dbReference type="EMBL" id="GL883161">
    <property type="protein sequence ID" value="EGF99325.1"/>
    <property type="molecule type" value="Genomic_DNA"/>
</dbReference>
<dbReference type="VEuPathDB" id="FungiDB:MELLADRAFT_94741"/>
<dbReference type="AlphaFoldDB" id="F4S7Q6"/>
<reference evidence="3" key="1">
    <citation type="journal article" date="2011" name="Proc. Natl. Acad. Sci. U.S.A.">
        <title>Obligate biotrophy features unraveled by the genomic analysis of rust fungi.</title>
        <authorList>
            <person name="Duplessis S."/>
            <person name="Cuomo C.A."/>
            <person name="Lin Y.-C."/>
            <person name="Aerts A."/>
            <person name="Tisserant E."/>
            <person name="Veneault-Fourrey C."/>
            <person name="Joly D.L."/>
            <person name="Hacquard S."/>
            <person name="Amselem J."/>
            <person name="Cantarel B.L."/>
            <person name="Chiu R."/>
            <person name="Coutinho P.M."/>
            <person name="Feau N."/>
            <person name="Field M."/>
            <person name="Frey P."/>
            <person name="Gelhaye E."/>
            <person name="Goldberg J."/>
            <person name="Grabherr M.G."/>
            <person name="Kodira C.D."/>
            <person name="Kohler A."/>
            <person name="Kuees U."/>
            <person name="Lindquist E.A."/>
            <person name="Lucas S.M."/>
            <person name="Mago R."/>
            <person name="Mauceli E."/>
            <person name="Morin E."/>
            <person name="Murat C."/>
            <person name="Pangilinan J.L."/>
            <person name="Park R."/>
            <person name="Pearson M."/>
            <person name="Quesneville H."/>
            <person name="Rouhier N."/>
            <person name="Sakthikumar S."/>
            <person name="Salamov A.A."/>
            <person name="Schmutz J."/>
            <person name="Selles B."/>
            <person name="Shapiro H."/>
            <person name="Tanguay P."/>
            <person name="Tuskan G.A."/>
            <person name="Henrissat B."/>
            <person name="Van de Peer Y."/>
            <person name="Rouze P."/>
            <person name="Ellis J.G."/>
            <person name="Dodds P.N."/>
            <person name="Schein J.E."/>
            <person name="Zhong S."/>
            <person name="Hamelin R.C."/>
            <person name="Grigoriev I.V."/>
            <person name="Szabo L.J."/>
            <person name="Martin F."/>
        </authorList>
    </citation>
    <scope>NUCLEOTIDE SEQUENCE [LARGE SCALE GENOMIC DNA]</scope>
    <source>
        <strain evidence="3">98AG31 / pathotype 3-4-7</strain>
    </source>
</reference>
<evidence type="ECO:0000313" key="2">
    <source>
        <dbReference type="EMBL" id="EGF99325.1"/>
    </source>
</evidence>